<feature type="region of interest" description="Disordered" evidence="1">
    <location>
        <begin position="78"/>
        <end position="174"/>
    </location>
</feature>
<proteinExistence type="predicted"/>
<organism evidence="2 3">
    <name type="scientific">Vicia faba</name>
    <name type="common">Broad bean</name>
    <name type="synonym">Faba vulgaris</name>
    <dbReference type="NCBI Taxonomy" id="3906"/>
    <lineage>
        <taxon>Eukaryota</taxon>
        <taxon>Viridiplantae</taxon>
        <taxon>Streptophyta</taxon>
        <taxon>Embryophyta</taxon>
        <taxon>Tracheophyta</taxon>
        <taxon>Spermatophyta</taxon>
        <taxon>Magnoliopsida</taxon>
        <taxon>eudicotyledons</taxon>
        <taxon>Gunneridae</taxon>
        <taxon>Pentapetalae</taxon>
        <taxon>rosids</taxon>
        <taxon>fabids</taxon>
        <taxon>Fabales</taxon>
        <taxon>Fabaceae</taxon>
        <taxon>Papilionoideae</taxon>
        <taxon>50 kb inversion clade</taxon>
        <taxon>NPAAA clade</taxon>
        <taxon>Hologalegina</taxon>
        <taxon>IRL clade</taxon>
        <taxon>Fabeae</taxon>
        <taxon>Vicia</taxon>
    </lineage>
</organism>
<dbReference type="Proteomes" id="UP001157006">
    <property type="component" value="Chromosome 1L"/>
</dbReference>
<accession>A0AAV0YR54</accession>
<gene>
    <name evidence="2" type="ORF">VFH_I273280</name>
</gene>
<dbReference type="AlphaFoldDB" id="A0AAV0YR54"/>
<evidence type="ECO:0000313" key="3">
    <source>
        <dbReference type="Proteomes" id="UP001157006"/>
    </source>
</evidence>
<reference evidence="2 3" key="1">
    <citation type="submission" date="2023-01" db="EMBL/GenBank/DDBJ databases">
        <authorList>
            <person name="Kreplak J."/>
        </authorList>
    </citation>
    <scope>NUCLEOTIDE SEQUENCE [LARGE SCALE GENOMIC DNA]</scope>
</reference>
<feature type="compositionally biased region" description="Basic and acidic residues" evidence="1">
    <location>
        <begin position="608"/>
        <end position="621"/>
    </location>
</feature>
<feature type="compositionally biased region" description="Basic and acidic residues" evidence="1">
    <location>
        <begin position="78"/>
        <end position="98"/>
    </location>
</feature>
<feature type="compositionally biased region" description="Polar residues" evidence="1">
    <location>
        <begin position="132"/>
        <end position="146"/>
    </location>
</feature>
<evidence type="ECO:0000256" key="1">
    <source>
        <dbReference type="SAM" id="MobiDB-lite"/>
    </source>
</evidence>
<evidence type="ECO:0000313" key="2">
    <source>
        <dbReference type="EMBL" id="CAI8586860.1"/>
    </source>
</evidence>
<keyword evidence="3" id="KW-1185">Reference proteome</keyword>
<feature type="region of interest" description="Disordered" evidence="1">
    <location>
        <begin position="600"/>
        <end position="633"/>
    </location>
</feature>
<protein>
    <submittedName>
        <fullName evidence="2">Uncharacterized protein</fullName>
    </submittedName>
</protein>
<dbReference type="EMBL" id="OX451736">
    <property type="protein sequence ID" value="CAI8586860.1"/>
    <property type="molecule type" value="Genomic_DNA"/>
</dbReference>
<sequence length="633" mass="71911">MHNYVSYRPLRVVVATPGPSMVRDNYAQLRVIASTTGICNWPIFVGNSFPTTLKSVSVLKKLLLKLCTKRRKKVDMTDLPKKNDETDNRKDESDDSSKSKKVIYLNSSTDNQSGRRRKYPESDEESSRCIIPNNQKIRGKNPNQPVNMAKNKETDASKVSPIFQPQHENQRNERDLTHSLYTGVKFTGVIDGVIPGGYLLTIRVGNGLGLQGKAFFSSHILAQIGAGANVNVPWACPTNVDHTQKDYNQNLNQEKENDHLRNTCNQEPFRNLDIYKNLLEIETNDELHSYYSDIEMPHSSGSDVPDPLLVTNKFTPIVLKQVNPLTGVPVDQPKSHDKGKQILKDYYTPNPKDYRIGIDPFLPKKFPSPAISISPPCDGVRKRYASTEILVTEQYARLSQPGLSSLNRNTSQQLLLKNNEKVVQYQPVGVRKRNVTTEILVPGQYARLSQSDPSSPNRNISQHAFLNNNENVVQFQPTAVRKRNMSTELLDTEQYVRLSHPDSSSYNQNINQHEMLKNDKKVLQYQPNSVRKRNISTENFDTEQYARISNSGTSSLNRNTSQHALLKNNEKVVQCQPTDVRKRNVSTEILDTEQYARFSQPGSIIEQQENKNFIDLEREKYDDDDNTKSNSTS</sequence>
<name>A0AAV0YR54_VICFA</name>